<dbReference type="Proteomes" id="UP000190274">
    <property type="component" value="Chromosome F"/>
</dbReference>
<evidence type="ECO:0000256" key="9">
    <source>
        <dbReference type="ARBA" id="ARBA00023242"/>
    </source>
</evidence>
<dbReference type="SMART" id="SM00382">
    <property type="entry name" value="AAA"/>
    <property type="match status" value="6"/>
</dbReference>
<evidence type="ECO:0000313" key="13">
    <source>
        <dbReference type="EMBL" id="SCU90222.1"/>
    </source>
</evidence>
<dbReference type="GO" id="GO:0005654">
    <property type="term" value="C:nucleoplasm"/>
    <property type="evidence" value="ECO:0007669"/>
    <property type="project" value="UniProtKB-SubCell"/>
</dbReference>
<dbReference type="Pfam" id="PF07728">
    <property type="entry name" value="AAA_5"/>
    <property type="match status" value="8"/>
</dbReference>
<evidence type="ECO:0000256" key="10">
    <source>
        <dbReference type="PIRNR" id="PIRNR010340"/>
    </source>
</evidence>
<feature type="compositionally biased region" description="Basic and acidic residues" evidence="11">
    <location>
        <begin position="4563"/>
        <end position="4586"/>
    </location>
</feature>
<evidence type="ECO:0000256" key="3">
    <source>
        <dbReference type="ARBA" id="ARBA00007188"/>
    </source>
</evidence>
<dbReference type="GO" id="GO:2000200">
    <property type="term" value="P:regulation of ribosomal subunit export from nucleus"/>
    <property type="evidence" value="ECO:0007669"/>
    <property type="project" value="EnsemblFungi"/>
</dbReference>
<feature type="compositionally biased region" description="Acidic residues" evidence="11">
    <location>
        <begin position="4320"/>
        <end position="4348"/>
    </location>
</feature>
<feature type="compositionally biased region" description="Basic and acidic residues" evidence="11">
    <location>
        <begin position="4452"/>
        <end position="4470"/>
    </location>
</feature>
<dbReference type="InterPro" id="IPR002035">
    <property type="entry name" value="VWF_A"/>
</dbReference>
<name>A0A1G4JIU3_9SACH</name>
<organism evidence="13 14">
    <name type="scientific">Lachancea dasiensis</name>
    <dbReference type="NCBI Taxonomy" id="1072105"/>
    <lineage>
        <taxon>Eukaryota</taxon>
        <taxon>Fungi</taxon>
        <taxon>Dikarya</taxon>
        <taxon>Ascomycota</taxon>
        <taxon>Saccharomycotina</taxon>
        <taxon>Saccharomycetes</taxon>
        <taxon>Saccharomycetales</taxon>
        <taxon>Saccharomycetaceae</taxon>
        <taxon>Lachancea</taxon>
    </lineage>
</organism>
<dbReference type="GO" id="GO:0000027">
    <property type="term" value="P:ribosomal large subunit assembly"/>
    <property type="evidence" value="ECO:0007669"/>
    <property type="project" value="EnsemblFungi"/>
</dbReference>
<feature type="compositionally biased region" description="Acidic residues" evidence="11">
    <location>
        <begin position="4100"/>
        <end position="4152"/>
    </location>
</feature>
<dbReference type="SUPFAM" id="SSF53300">
    <property type="entry name" value="vWA-like"/>
    <property type="match status" value="1"/>
</dbReference>
<dbReference type="FunFam" id="3.40.50.300:FF:000582">
    <property type="entry name" value="Midasin"/>
    <property type="match status" value="1"/>
</dbReference>
<dbReference type="Pfam" id="PF17865">
    <property type="entry name" value="AAA_lid_5"/>
    <property type="match status" value="1"/>
</dbReference>
<keyword evidence="8 10" id="KW-0143">Chaperone</keyword>
<evidence type="ECO:0000256" key="8">
    <source>
        <dbReference type="ARBA" id="ARBA00023186"/>
    </source>
</evidence>
<keyword evidence="6 10" id="KW-0547">Nucleotide-binding</keyword>
<dbReference type="FunFam" id="3.40.50.300:FF:000142">
    <property type="entry name" value="Midasin"/>
    <property type="match status" value="1"/>
</dbReference>
<dbReference type="PROSITE" id="PS50234">
    <property type="entry name" value="VWFA"/>
    <property type="match status" value="1"/>
</dbReference>
<dbReference type="PANTHER" id="PTHR48103">
    <property type="entry name" value="MIDASIN-RELATED"/>
    <property type="match status" value="1"/>
</dbReference>
<dbReference type="InterPro" id="IPR040848">
    <property type="entry name" value="AAA_lid_7"/>
</dbReference>
<dbReference type="GO" id="GO:0016887">
    <property type="term" value="F:ATP hydrolysis activity"/>
    <property type="evidence" value="ECO:0007669"/>
    <property type="project" value="EnsemblFungi"/>
</dbReference>
<comment type="similarity">
    <text evidence="3 10">Belongs to the midasin family.</text>
</comment>
<protein>
    <recommendedName>
        <fullName evidence="4 10">Midasin</fullName>
    </recommendedName>
</protein>
<feature type="compositionally biased region" description="Polar residues" evidence="11">
    <location>
        <begin position="4414"/>
        <end position="4424"/>
    </location>
</feature>
<keyword evidence="9 10" id="KW-0539">Nucleus</keyword>
<dbReference type="InterPro" id="IPR036465">
    <property type="entry name" value="vWFA_dom_sf"/>
</dbReference>
<dbReference type="Gene3D" id="3.40.50.300">
    <property type="entry name" value="P-loop containing nucleotide triphosphate hydrolases"/>
    <property type="match status" value="6"/>
</dbReference>
<feature type="compositionally biased region" description="Polar residues" evidence="11">
    <location>
        <begin position="4440"/>
        <end position="4451"/>
    </location>
</feature>
<dbReference type="InterPro" id="IPR012099">
    <property type="entry name" value="Midasin"/>
</dbReference>
<dbReference type="GO" id="GO:0006364">
    <property type="term" value="P:rRNA processing"/>
    <property type="evidence" value="ECO:0007669"/>
    <property type="project" value="EnsemblFungi"/>
</dbReference>
<sequence length="4926" mass="557852">MSKNQLLVSATVCNKRASLYNGHFAKRQVSDYAEIDFQKSPTENLQHISQVALNSKFPLAYTFIFRPVYLDMVARWALCVSDAKDRSTIVADRLGQAIGVYPETAMLCDYFLDHHHQHLNLILDMGESQPENSLHQILLAYYRFLRFDCERFSRFVAPPALYKLLQGNYANNAIKLLSVKLLSMCLRLAEQATLDLVHKHTNMSEDYSGVFGPYDGDIEVDYRFLELNEAQRLAKYHDLLNAYKKCHFDLPRSRTQDSLVVSSHDLSSLIVMVYGTLIPRISGNARKHDTSDIQEGFVPTEEALASIRALSKSIQLSKPVMLIGKAGSGKTYLIDYLSKYTGAHESMIKIHLGEQTDAKLLLGTYTSGEKPGTFEWRAGVLTTAVKEGRWVLIEDIDKAPTEVISVLLTLLEQRQLSIPSRGETIKAANGFQIIATIRTPGDDDKNESQYKPDLIGIRLWDIVRLKEPGNDELLVILSNKFSALKNLVGRFVETYNAVRRIYSNPQYISMNRGVHPRVVTLRDLVKFCSRVQTIFKNNGIKSAEELIPSQVYDGIFFEAADCFACAIGEQRALRPLVEAIGIALEIPGSRVNLYISKHVPAFEEDTSSVRIGRCVLAKNHVKLLKKSSNDTSFARTNHSLRLMEQIGSSIQMCEPTLLVGETGTGKTTVVQQMAKLLNRKLTVINVSQQTESGDLLGGFKPVNTKTIAVPLLEDFESLFPATFSMKKNERFYTMLHKCFNKNQWKNVVKLLNEAFKLAKNLLSDDHDDSSDSSKKKRKLDSYRKKNLMDRWVEFDQRVKNFEAQYSSIENSFVFNFVEGSLVKAVRNGEWLLLDEVNLASSDTLESISDLLSEPTSRSVLLSEKGQAEPVRAHPDFRIFACMNPATDVGKRDLPAGVRSRFTEIYVHSPDRDITDLLSIIDKYIGAFSASDEWVGNDVAELYLNAKQLAEANKLVDGSNQRPHFSIRTLTRTLIYVRDIVKIYGLRRSLYEGFCMSFLTLLDEKSELLLQPLIEKLTLGRLKNPKSVMSQSPACPGPEYVQFKHYWMRKGQHEIQEQPNYIITPFVEKNMLNLVRATSGRRFPVLIQGPTSAGKTSMIKYLADITGHKFVRINNHEHTDLQEYLGTYMADDTGKLSFREGVLVDALRRGHWVVLDELNLAPTDVLEALNRLLDDNRELFIPETQEVVHPHPDFMLFATQNPPGIYGGRKILSRAFRNRFLELHFDDIPQDELEIILRERCKIAPSYAQKIVEVYRQLSIQRSAMRLFEQKNSFATLRDLFRWALRDAVGYDNLAANGYMLLAERCRTKEEKVVIKNILEKVMKVKLDMESYYRSLENKDLQSMPSSIVWTKAMHRLAVLVSACLKNDEPILLVGETGCGKTTICQLIAEYVGSSLITVNAHQNTETGDILGAQRPNRHRSDIQNQLTALLEQVLHCRCGNYSLDELLALYDQEDKSSLSQTDIERVKSLRESREILFEWSDGPLIQALNGGQFFLLDEISLADDSVLERLNSVLEPERSLLLAEKGGSDSLVQAAKGFQFFATMNPGGDYGKKELSPALRNRFTEIWVPSMEDFEDVQLIVNSKLHAEVSVLSKPIVEFSKWFGEKYGGGNTNNGVISLRDILSWVEFANFTAEKLQNSYAALVQGAAMVFIDTLGTNNTAYLSDNAETLKSHKLDCLNALSHSAGAEVHHLYQKQPSLVVNEHDLQVGLFSLKRTSLATHPQFNLNAPTTMSNLMRVVRAMQVNKPILLEGSPGVGKTSLVSALAECTGNKLTRINLSEQTDLVDLFGSDAPGERTGEFVWRDAPFLRAMQLGEWVLLDEMNLASQSVLEGLNACLDHRGEAYVPELDKSFSKHPNFTVFAAQNPQHQGGGRKGLPKSFVNRFSVVYVDLLTPQDLFLIATHLFPNIDHKACAQLIDVIATLENEVSDRKLWGHSGSPWEFNLRDTLRWLKLLDTPSLSNRQGPIDYLDMILTQRFRTDDDRIKAKNVFERFFGKIEKRESYFQLTPEYLQVNGELALRDAFLNHTALEGSISLQCNFGIYESVLRCVNRNWPLVLCGPTNSGKTEIIKYMSGILGKKLVSFPMNSDIDSMDILGGYEQVDLNRKVSQSVERLVTSLRQLIAINLGSESSEEDAKVTALELLHFLTTRSVEISELEQFLPLVEKLTYFSDDERIGLALADFRSLLKKRDVPSSVTFEWFDGLLLKAMEEGSWLVLENANLCSPSVLDRLNSLLETNGSLIINECSLADGRPRIVDPNPNFRLFLTVDPKFGELSRAMRNRSIEIHVDKLAKRATSYDKATLGREFFAEAGEADDGFEGIMSCTPLCRFVPADNSEIMQFSKLHDIGMISNPNTFEAVVSILPQSAFFALDGWMSNVEQTSYFVEGGNVEKYVRYAGYLNKIGVLQNVSHLSRQLVSKFLNQNDFFGVSQPLLPSLNSYVAGGIAMDCSAITSSEPLYFFEVARKLCNFAQQLDDVSRRAQHVKLRDLNYLELSAAYDIGRAIKRTPQIPIFKVLAQLYKSIVEMISSNELFIRQKVYKDCFDLCAIWIGAFDTSKTHNLSKLRAYQELLFNWHRDATYQNSSSQEVLEMAQFLGSSLSMDTGRSITLIWNAFRTNNPGSNIAWNQLEKLISVSQKFDEVVQKQFSDSYDLISNLRYIILSLKADIVSDTATDFDGVLETLQNGISELESISKRFLNQRKHHFRPEFDALMRVLCHTDNAQSQTTRSLVSYSSLKSETFLELQKDKLSHPAVFELLWTKDDDGKFHSFTGSVFDSSILETIVTKVTSFKSISGSQIPQAVEDASVLQEKLMSCSSLVLSDKINISKKTLFDWYKKLVSVHVDIKASATLDEIQEVLSDCNDEWFKRIHQDFLLAAVVTSLDCANLFTLGKAWILFSAGALQLFAPSTPFDPAIRDYVLFDNYQIRVSMSKELALCWEHCRRALSGDEPMSMELSLECTGDIVPPSKPRVYRPERPIDPLFEEWNAFIRSTVGLESVRKLMAALEMFDSMSDSQLNLFQQNSSQFLDRLNSNYRVYSDLNDIFRGYVLGMKFGFDLMRQGKPEERKSVKLSPLWAIDSHVITCPHQINTSFGLLKKLFSKKTVNNLSVERISIFYLKLFSFHGKDSRLVSTFENSLQTLYYRWSMRRLQEEKTEQGKSGIYKYDDTDFDVESDFKNMFPDYEDVVLVNASGTQVPSDVTVLNDLYFEIATTYLNLFNSESQLTFTDMIAEGCKISGDLTEIGVEYMSHSPRPSTLTPVLHQLSREVKSFQLPRESENLDFYRDSSVYETKRAGAIVEKVWILTDNLLSQWPEHSTLNDLSRVCREFMEYSADTPIARLLQKIEQIFTIVTEWEKYASVAVSLATSVRELTNLVVSWRKLELSTWSRLFDYENHILNKSVGRWWFHLFETIMVAAPNENSADAIEVQDDCKLLGSLNIFISKCTLGEFGGRLALIKAFANHCILAKCKAERTTHSLLNVVTFYEQFLPIVESSLEDGRKKLEKEISDIILLASWKDVNIDALKQSSHRSHNNLYKIVRKYRTLLSQSVLPIIESGLQSLSKASFELDNFSENMAMTYEAAEMNRILSNISSWNDRPSALKNLDLSTKNMSYHCSVIEAEEYPDFTIFAKDVWEDADRLRKETPKVYNKREKKLLAALKIQKAKLLNDSLKELKRMGLKTGFRDDIRKVQESVTLILSSIDSFRDSALAGCDAQFFRILELIPRLRFVASSPAEDAPLPAIERGMAVFENLVFLLISSRGTFRDFAENFSLLAGMRSRLEQVAVTKDVLMHRPLAMSFDNYSFICKWLPKLLNYASETLSLTFSTSEENPLYNVISGAAEKVMEYQSLIHDQQVFDGGSRALLIEFSEFCDDLSARLLKASSSKTAFLARIVIEWLAEQRSSLQFDESLENAENIEIVDQSFRRVNTSIMLTIQKLLQDKPEKIVMDEDSWLTSSHQRINSVAKRVTSSKVTMNMKDALDLICSQKYSKRTSRMITAIVQFTMPMLSRYNQLLVCLMNRIKCHYDTVSHGTIILGGILYNLGKSGFCSPSPPDEETEDQNLQDGSGLGDGDGAQNNSNDVEEDEDLLENAQQPDKEQEKKEDQDEDEENAVDMEGDMAGDLEQASGEDDSEDHDDDEEEDLDEEVDDLDEDDPNALDEKMWNEDAKESDKEKEANQAPQNSNEDDVQAAEGNEDNSADDRQENQERSEIDEQDKEEEREEQNSEPESNEEDEGVGQDDEVRNDESDQLENHVPEVETMDLPEDMDLDSGEEESGDENHAESEGELDDGMSEENKEQKEEDDDEEGQGAEGEESALPDENRDSIEDENEADEDKEDIDIDEQEHGEDSEEVDSGNKDDQENDNAASDAELANEEDTANDNKTGDDMDTQEAGGEDNSEEKLEGLDGVEDMMEIDSQDFESTVQQQSGAQGKGADAANDEEDENVGSSGNAQQQQNEDSKDEINENSRQEAKESLKQLGDSLKEFHRRHQEIKEATSTEDKQEESASNDRPDEFEHVEGADADTNTQALGSANQDQTTAIDEEKAIDDDMEDLEHEDKQEEKLEDSERELQAEESETRESLDQPQDKDSQGKTKSAFAESQRNLMEQSPLSNLDMVETDMNDLDEIIDAIDRKIIIEETSAVPPRALEEARQLWRTSEIETAELAAGLGEQLRLILEPTLATKLRGDYKTGKRLNMKRIIPYIASQFRKDKIWLRRTKPSKRQYQIMIAVDDSKSMSESKSVDLAFQSICLVSKALTQLESGGLSIVKFGDTTHEVHQFDQTFGVDAGAKIFQWFDFQDTRTDVKKLVAESLRIFDRGRATNNADLWQLQIIISDGVCEDHDTIQRLVRRARDNKIMLVFVIVDGVNSSESIMDMSQVKYVPDQNGNLQLQVEKYLDTFPFEFYVVVHDISELPEMLSIILRQYFSELASA</sequence>
<dbReference type="GO" id="GO:0000055">
    <property type="term" value="P:ribosomal large subunit export from nucleus"/>
    <property type="evidence" value="ECO:0007669"/>
    <property type="project" value="TreeGrafter"/>
</dbReference>
<feature type="domain" description="VWFA" evidence="12">
    <location>
        <begin position="4720"/>
        <end position="4915"/>
    </location>
</feature>
<dbReference type="InterPro" id="IPR048617">
    <property type="entry name" value="MDN1_AAA_lid_4"/>
</dbReference>
<evidence type="ECO:0000256" key="7">
    <source>
        <dbReference type="ARBA" id="ARBA00022840"/>
    </source>
</evidence>
<feature type="compositionally biased region" description="Basic and acidic residues" evidence="11">
    <location>
        <begin position="4486"/>
        <end position="4514"/>
    </location>
</feature>
<comment type="subcellular location">
    <subcellularLocation>
        <location evidence="1">Nucleus</location>
        <location evidence="1">Nucleolus</location>
    </subcellularLocation>
    <subcellularLocation>
        <location evidence="2">Nucleus</location>
        <location evidence="2">Nucleoplasm</location>
    </subcellularLocation>
</comment>
<dbReference type="GO" id="GO:0005730">
    <property type="term" value="C:nucleolus"/>
    <property type="evidence" value="ECO:0007669"/>
    <property type="project" value="UniProtKB-SubCell"/>
</dbReference>
<dbReference type="Pfam" id="PF21108">
    <property type="entry name" value="MDN1_4th"/>
    <property type="match status" value="1"/>
</dbReference>
<keyword evidence="5" id="KW-0597">Phosphoprotein</keyword>
<evidence type="ECO:0000256" key="11">
    <source>
        <dbReference type="SAM" id="MobiDB-lite"/>
    </source>
</evidence>
<keyword evidence="7 10" id="KW-0067">ATP-binding</keyword>
<evidence type="ECO:0000256" key="6">
    <source>
        <dbReference type="ARBA" id="ARBA00022741"/>
    </source>
</evidence>
<feature type="compositionally biased region" description="Polar residues" evidence="11">
    <location>
        <begin position="4518"/>
        <end position="4534"/>
    </location>
</feature>
<dbReference type="EMBL" id="LT598458">
    <property type="protein sequence ID" value="SCU90222.1"/>
    <property type="molecule type" value="Genomic_DNA"/>
</dbReference>
<dbReference type="InterPro" id="IPR003593">
    <property type="entry name" value="AAA+_ATPase"/>
</dbReference>
<dbReference type="OrthoDB" id="5186at2759"/>
<feature type="compositionally biased region" description="Acidic residues" evidence="11">
    <location>
        <begin position="4207"/>
        <end position="4234"/>
    </location>
</feature>
<dbReference type="FunFam" id="3.40.50.300:FF:001368">
    <property type="entry name" value="Midasin"/>
    <property type="match status" value="1"/>
</dbReference>
<dbReference type="SUPFAM" id="SSF52540">
    <property type="entry name" value="P-loop containing nucleoside triphosphate hydrolases"/>
    <property type="match status" value="6"/>
</dbReference>
<feature type="compositionally biased region" description="Acidic residues" evidence="11">
    <location>
        <begin position="4539"/>
        <end position="4549"/>
    </location>
</feature>
<comment type="function">
    <text evidence="10">Nuclear chaperone required for maturation and nuclear export of pre-60S ribosome subunits.</text>
</comment>
<dbReference type="GO" id="GO:0030687">
    <property type="term" value="C:preribosome, large subunit precursor"/>
    <property type="evidence" value="ECO:0007669"/>
    <property type="project" value="TreeGrafter"/>
</dbReference>
<dbReference type="InterPro" id="IPR041190">
    <property type="entry name" value="Midasin_AAA_lid_5"/>
</dbReference>
<evidence type="ECO:0000256" key="1">
    <source>
        <dbReference type="ARBA" id="ARBA00004604"/>
    </source>
</evidence>
<dbReference type="FunFam" id="3.40.50.300:FF:000712">
    <property type="entry name" value="Midasin"/>
    <property type="match status" value="1"/>
</dbReference>
<evidence type="ECO:0000313" key="14">
    <source>
        <dbReference type="Proteomes" id="UP000190274"/>
    </source>
</evidence>
<dbReference type="Pfam" id="PF17867">
    <property type="entry name" value="AAA_lid_7"/>
    <property type="match status" value="3"/>
</dbReference>
<feature type="compositionally biased region" description="Acidic residues" evidence="11">
    <location>
        <begin position="4401"/>
        <end position="4413"/>
    </location>
</feature>
<feature type="compositionally biased region" description="Basic and acidic residues" evidence="11">
    <location>
        <begin position="4090"/>
        <end position="4099"/>
    </location>
</feature>
<keyword evidence="14" id="KW-1185">Reference proteome</keyword>
<evidence type="ECO:0000256" key="4">
    <source>
        <dbReference type="ARBA" id="ARBA00017143"/>
    </source>
</evidence>
<dbReference type="GO" id="GO:0110136">
    <property type="term" value="P:protein-RNA complex remodeling"/>
    <property type="evidence" value="ECO:0007669"/>
    <property type="project" value="EnsemblFungi"/>
</dbReference>
<dbReference type="CDD" id="cd01460">
    <property type="entry name" value="vWA_midasin"/>
    <property type="match status" value="1"/>
</dbReference>
<dbReference type="PANTHER" id="PTHR48103:SF2">
    <property type="entry name" value="MIDASIN"/>
    <property type="match status" value="1"/>
</dbReference>
<dbReference type="GO" id="GO:0005524">
    <property type="term" value="F:ATP binding"/>
    <property type="evidence" value="ECO:0007669"/>
    <property type="project" value="UniProtKB-KW"/>
</dbReference>
<feature type="compositionally biased region" description="Acidic residues" evidence="11">
    <location>
        <begin position="4253"/>
        <end position="4271"/>
    </location>
</feature>
<feature type="compositionally biased region" description="Acidic residues" evidence="11">
    <location>
        <begin position="4381"/>
        <end position="4393"/>
    </location>
</feature>
<dbReference type="InterPro" id="IPR011704">
    <property type="entry name" value="ATPase_dyneun-rel_AAA"/>
</dbReference>
<feature type="compositionally biased region" description="Basic and acidic residues" evidence="11">
    <location>
        <begin position="4235"/>
        <end position="4251"/>
    </location>
</feature>
<feature type="compositionally biased region" description="Basic and acidic residues" evidence="11">
    <location>
        <begin position="4194"/>
        <end position="4206"/>
    </location>
</feature>
<feature type="region of interest" description="Disordered" evidence="11">
    <location>
        <begin position="4045"/>
        <end position="4599"/>
    </location>
</feature>
<evidence type="ECO:0000256" key="2">
    <source>
        <dbReference type="ARBA" id="ARBA00004642"/>
    </source>
</evidence>
<reference evidence="13 14" key="1">
    <citation type="submission" date="2016-03" db="EMBL/GenBank/DDBJ databases">
        <authorList>
            <person name="Devillers H."/>
        </authorList>
    </citation>
    <scope>NUCLEOTIDE SEQUENCE [LARGE SCALE GENOMIC DNA]</scope>
    <source>
        <strain evidence="13">CBS 10888</strain>
    </source>
</reference>
<dbReference type="InterPro" id="IPR027417">
    <property type="entry name" value="P-loop_NTPase"/>
</dbReference>
<gene>
    <name evidence="13" type="ORF">LADA_0F02608G</name>
</gene>
<evidence type="ECO:0000256" key="5">
    <source>
        <dbReference type="ARBA" id="ARBA00022553"/>
    </source>
</evidence>
<feature type="compositionally biased region" description="Acidic residues" evidence="11">
    <location>
        <begin position="4179"/>
        <end position="4193"/>
    </location>
</feature>
<evidence type="ECO:0000259" key="12">
    <source>
        <dbReference type="PROSITE" id="PS50234"/>
    </source>
</evidence>
<dbReference type="PIRSF" id="PIRSF010340">
    <property type="entry name" value="Midasin"/>
    <property type="match status" value="1"/>
</dbReference>
<accession>A0A1G4JIU3</accession>
<proteinExistence type="inferred from homology"/>
<dbReference type="CDD" id="cd00009">
    <property type="entry name" value="AAA"/>
    <property type="match status" value="1"/>
</dbReference>
<feature type="compositionally biased region" description="Acidic residues" evidence="11">
    <location>
        <begin position="4295"/>
        <end position="4312"/>
    </location>
</feature>
<dbReference type="STRING" id="1266660.A0A1G4JIU3"/>
<feature type="compositionally biased region" description="Basic and acidic residues" evidence="11">
    <location>
        <begin position="4153"/>
        <end position="4171"/>
    </location>
</feature>